<protein>
    <submittedName>
        <fullName evidence="4">Trichohyalin-like</fullName>
    </submittedName>
</protein>
<dbReference type="PANTHER" id="PTHR18881">
    <property type="entry name" value="POLYAMINE-MODULATED FACTOR 1-BINDING PROTEIN 1-RELATED"/>
    <property type="match status" value="1"/>
</dbReference>
<feature type="coiled-coil region" evidence="1">
    <location>
        <begin position="1388"/>
        <end position="1440"/>
    </location>
</feature>
<dbReference type="GeneID" id="120027899"/>
<gene>
    <name evidence="4" type="primary">LOC120027899</name>
</gene>
<feature type="coiled-coil region" evidence="1">
    <location>
        <begin position="93"/>
        <end position="145"/>
    </location>
</feature>
<evidence type="ECO:0000256" key="2">
    <source>
        <dbReference type="SAM" id="MobiDB-lite"/>
    </source>
</evidence>
<keyword evidence="3" id="KW-1185">Reference proteome</keyword>
<feature type="coiled-coil region" evidence="1">
    <location>
        <begin position="324"/>
        <end position="407"/>
    </location>
</feature>
<dbReference type="InterPro" id="IPR037391">
    <property type="entry name" value="PMF1-bd"/>
</dbReference>
<feature type="compositionally biased region" description="Basic and acidic residues" evidence="2">
    <location>
        <begin position="14"/>
        <end position="24"/>
    </location>
</feature>
<reference evidence="4" key="1">
    <citation type="submission" date="2025-08" db="UniProtKB">
        <authorList>
            <consortium name="RefSeq"/>
        </authorList>
    </citation>
    <scope>IDENTIFICATION</scope>
    <source>
        <tissue evidence="4">White muscle</tissue>
    </source>
</reference>
<feature type="region of interest" description="Disordered" evidence="2">
    <location>
        <begin position="1"/>
        <end position="40"/>
    </location>
</feature>
<feature type="compositionally biased region" description="Pro residues" evidence="2">
    <location>
        <begin position="1550"/>
        <end position="1561"/>
    </location>
</feature>
<feature type="coiled-coil region" evidence="1">
    <location>
        <begin position="657"/>
        <end position="898"/>
    </location>
</feature>
<dbReference type="Gene3D" id="1.10.287.1490">
    <property type="match status" value="1"/>
</dbReference>
<organism evidence="3 4">
    <name type="scientific">Salvelinus namaycush</name>
    <name type="common">Lake trout</name>
    <name type="synonym">Salmo namaycush</name>
    <dbReference type="NCBI Taxonomy" id="8040"/>
    <lineage>
        <taxon>Eukaryota</taxon>
        <taxon>Metazoa</taxon>
        <taxon>Chordata</taxon>
        <taxon>Craniata</taxon>
        <taxon>Vertebrata</taxon>
        <taxon>Euteleostomi</taxon>
        <taxon>Actinopterygii</taxon>
        <taxon>Neopterygii</taxon>
        <taxon>Teleostei</taxon>
        <taxon>Protacanthopterygii</taxon>
        <taxon>Salmoniformes</taxon>
        <taxon>Salmonidae</taxon>
        <taxon>Salmoninae</taxon>
        <taxon>Salvelinus</taxon>
    </lineage>
</organism>
<evidence type="ECO:0000256" key="1">
    <source>
        <dbReference type="SAM" id="Coils"/>
    </source>
</evidence>
<evidence type="ECO:0000313" key="4">
    <source>
        <dbReference type="RefSeq" id="XP_038828922.1"/>
    </source>
</evidence>
<dbReference type="RefSeq" id="XP_038828922.1">
    <property type="nucleotide sequence ID" value="XM_038972994.1"/>
</dbReference>
<feature type="compositionally biased region" description="Low complexity" evidence="2">
    <location>
        <begin position="1510"/>
        <end position="1531"/>
    </location>
</feature>
<feature type="coiled-coil region" evidence="1">
    <location>
        <begin position="1230"/>
        <end position="1327"/>
    </location>
</feature>
<name>A0A8U0PRB9_SALNM</name>
<accession>A0A8U0PRB9</accession>
<dbReference type="KEGG" id="snh:120027899"/>
<feature type="region of interest" description="Disordered" evidence="2">
    <location>
        <begin position="1496"/>
        <end position="1567"/>
    </location>
</feature>
<feature type="coiled-coil region" evidence="1">
    <location>
        <begin position="440"/>
        <end position="621"/>
    </location>
</feature>
<proteinExistence type="predicted"/>
<feature type="region of interest" description="Disordered" evidence="2">
    <location>
        <begin position="1146"/>
        <end position="1174"/>
    </location>
</feature>
<keyword evidence="1" id="KW-0175">Coiled coil</keyword>
<evidence type="ECO:0000313" key="3">
    <source>
        <dbReference type="Proteomes" id="UP000808372"/>
    </source>
</evidence>
<dbReference type="PANTHER" id="PTHR18881:SF2">
    <property type="entry name" value="POLYAMINE-MODULATED FACTOR 1-BINDING PROTEIN 1"/>
    <property type="match status" value="1"/>
</dbReference>
<dbReference type="GO" id="GO:0007283">
    <property type="term" value="P:spermatogenesis"/>
    <property type="evidence" value="ECO:0007669"/>
    <property type="project" value="TreeGrafter"/>
</dbReference>
<sequence length="1631" mass="190951">MDYKSKKSTLSGEKSQRSGHKSDKPQQNNSTSRVDADHGGEIIHCPVTKNMKHLLDEFKGLYEERLRRLEFDTRGGTNEDILQMKVRILQSYVNDLGEQNQVLVQTVEDLETEANNRVCTIEAKLRTSDQIIHELEQQRRVLEESVCSLRSENRDRKTDMDSLTNFIQQARHQHTLVVSGVTLRTGSLEKMIETSTHTPMSPNLEVEDLRSQLRTRDRTILCLERDIKTFQLENNTLNKTEVESVREEEERQRREILTLRQREKTLLSELQTQERRLCETQRESRMRVEDTARLQSQLHQVQSSHTQTMRQAEAKMVEVRTELGDEYGRRLEEKEERMKRITEDLNNVREKHTSARDQLRSTEGILQSLRMQLQDRDSQLENATNKIFTLENSLKEAEESCVAAKTEVQTQTTLLEELSRELGRLTLAENTSVNERGEMLRHMKQDLSALKATQDSLKRTLSMKEQHTHQLTHDNTHLRQNLDTLKNKIHKKDSKLSVLLKELTEVRKNFSDCKKELLSRESALAKQQEETAQLRSKMEDCSSQCSALNREKERLETILTLTNQKHCTAQGEVSSRDQVILQLRIELSKAEQKYQGTQEELAMLEAEVSRLNQKVKGQQEDACLLRQMVREGEGLRDQEVMERQQIQNALCIAHQQVKSQTMSIEQLTSDLDSMKQNHRADTERWSHRHFLLSSQLEQASSELSQAQAEVREHGSEVTDLRGKLQLAEEGYQEALEKVEVAKGLENTRDTEIELLRQQLTDLKEDLSETTSRTQGQEEKAAIFKQKYCVAMEKVQQLQGHIECVEEELRYTQQQLTESKAAVDRVKAELTELEGRYEEKLGHWERSEEALDQLTDELQANQMALREGRERVEQCEGTIQHLQQEVDTQNTQIIKYESSLKSYQQNHSYSDEQYCALQRLQLQKQSTEQVERLANCEQALLQMRTEYLRREEELEKQSQEKAGLERTLQSLHLDMAASHRKHLVTHTQLEQEVTQLQEEVTRLQDELVDTHDTCTQRQQTIQGQDVLLQQVEEDLKETKLLLQRRTKDLKEEKDWVQRLRKEAQEQREEEHRLGEEAREMLKRRCRELDEEKEEMKRRSRELEEEKEEVKRRTRELEEEKEEKEEVKRRTRELEEEKEEVKRRTRELEEEKEEVKRRTRELEEEKEEVKRRTRELEEEKEEAQTLKEALLELRRSHRQTVEELSCRGEEVWRLEGSVREGRQAEERRRLTMERLERQSAELRLALQQAMENTLNTQRDNHTTQEQVKTLEEENNSLTNQVRTLEEKYSSLTTQLLRSQSRGQDNIQRLANQEERLVVLRTESETLQEKYSSKVQELDTLRLEVEGAYSDNTHLRQESQVVMANVNRWVKEQRVASESLAAKIRGQNKVLLIISEEKQHLQEANRALEEELRKLGDEGEEKEREMERLKAQVQDRGQQQEEERESFVTTNLSRIQYMQVRLRSNLEAIGLLNKQLSALGGENERLRLQLEEERAERRRVERLIPPTNHRRGTSLLPLSLTHGSSSSLPSLTPSLDRDTGYPPPASHLSPSPFHHPPSHSPSPRPGEDSALTRAELSVAGPREPGEAQAVNEAYWVRRVGELSVQLQGRELYWSGRINQLATEIRQTKDASPLT</sequence>
<dbReference type="Proteomes" id="UP000808372">
    <property type="component" value="Chromosome 33"/>
</dbReference>